<dbReference type="RefSeq" id="WP_002633597.1">
    <property type="nucleotide sequence ID" value="NZ_CP012109.1"/>
</dbReference>
<dbReference type="InterPro" id="IPR014722">
    <property type="entry name" value="Rib_uL2_dom2"/>
</dbReference>
<dbReference type="HAMAP" id="MF_01326_B">
    <property type="entry name" value="Ribosomal_uL24_B"/>
    <property type="match status" value="1"/>
</dbReference>
<sequence length="111" mass="12170">MQKLKVGDTVQVMAGAEASEKNPATKRGKVLKIDREAERVTVEGLRLVKRHMKKTPQSPEGGIVEKPGTIALANVQVVCVKCDKPTRVGIRTEGEEGKKKRFCKNCDALID</sequence>
<organism evidence="7 8">
    <name type="scientific">Pseudomyxococcus hansupus</name>
    <dbReference type="NCBI Taxonomy" id="1297742"/>
    <lineage>
        <taxon>Bacteria</taxon>
        <taxon>Pseudomonadati</taxon>
        <taxon>Myxococcota</taxon>
        <taxon>Myxococcia</taxon>
        <taxon>Myxococcales</taxon>
        <taxon>Cystobacterineae</taxon>
        <taxon>Myxococcaceae</taxon>
        <taxon>Pseudomyxococcus</taxon>
    </lineage>
</organism>
<dbReference type="NCBIfam" id="TIGR01079">
    <property type="entry name" value="rplX_bact"/>
    <property type="match status" value="1"/>
</dbReference>
<protein>
    <recommendedName>
        <fullName evidence="4 5">Large ribosomal subunit protein uL24</fullName>
    </recommendedName>
</protein>
<dbReference type="PANTHER" id="PTHR12903">
    <property type="entry name" value="MITOCHONDRIAL RIBOSOMAL PROTEIN L24"/>
    <property type="match status" value="1"/>
</dbReference>
<dbReference type="STRING" id="1297742.A176_003637"/>
<dbReference type="OrthoDB" id="9807419at2"/>
<dbReference type="InterPro" id="IPR057264">
    <property type="entry name" value="Ribosomal_uL24_C"/>
</dbReference>
<feature type="domain" description="KOW" evidence="6">
    <location>
        <begin position="3"/>
        <end position="36"/>
    </location>
</feature>
<keyword evidence="5" id="KW-0699">rRNA-binding</keyword>
<evidence type="ECO:0000256" key="2">
    <source>
        <dbReference type="ARBA" id="ARBA00022980"/>
    </source>
</evidence>
<evidence type="ECO:0000256" key="4">
    <source>
        <dbReference type="ARBA" id="ARBA00035206"/>
    </source>
</evidence>
<evidence type="ECO:0000259" key="6">
    <source>
        <dbReference type="SMART" id="SM00739"/>
    </source>
</evidence>
<dbReference type="GO" id="GO:0003735">
    <property type="term" value="F:structural constituent of ribosome"/>
    <property type="evidence" value="ECO:0007669"/>
    <property type="project" value="InterPro"/>
</dbReference>
<keyword evidence="3 5" id="KW-0687">Ribonucleoprotein</keyword>
<dbReference type="InterPro" id="IPR003256">
    <property type="entry name" value="Ribosomal_uL24"/>
</dbReference>
<proteinExistence type="inferred from homology"/>
<keyword evidence="5" id="KW-0694">RNA-binding</keyword>
<comment type="similarity">
    <text evidence="1 5">Belongs to the universal ribosomal protein uL24 family.</text>
</comment>
<dbReference type="GO" id="GO:0006412">
    <property type="term" value="P:translation"/>
    <property type="evidence" value="ECO:0007669"/>
    <property type="project" value="UniProtKB-UniRule"/>
</dbReference>
<evidence type="ECO:0000256" key="3">
    <source>
        <dbReference type="ARBA" id="ARBA00023274"/>
    </source>
</evidence>
<gene>
    <name evidence="5" type="primary">rplX</name>
    <name evidence="7" type="ORF">A176_003637</name>
</gene>
<dbReference type="eggNOG" id="COG0198">
    <property type="taxonomic scope" value="Bacteria"/>
</dbReference>
<evidence type="ECO:0000256" key="5">
    <source>
        <dbReference type="HAMAP-Rule" id="MF_01326"/>
    </source>
</evidence>
<accession>A0A0H4WZC7</accession>
<dbReference type="EMBL" id="CP012109">
    <property type="protein sequence ID" value="AKQ66725.1"/>
    <property type="molecule type" value="Genomic_DNA"/>
</dbReference>
<dbReference type="CDD" id="cd06089">
    <property type="entry name" value="KOW_RPL26"/>
    <property type="match status" value="1"/>
</dbReference>
<evidence type="ECO:0000256" key="1">
    <source>
        <dbReference type="ARBA" id="ARBA00010618"/>
    </source>
</evidence>
<dbReference type="SMART" id="SM00739">
    <property type="entry name" value="KOW"/>
    <property type="match status" value="1"/>
</dbReference>
<dbReference type="InterPro" id="IPR041988">
    <property type="entry name" value="Ribosomal_uL24_KOW"/>
</dbReference>
<comment type="subunit">
    <text evidence="5">Part of the 50S ribosomal subunit.</text>
</comment>
<dbReference type="PATRIC" id="fig|1297742.4.peg.3670"/>
<keyword evidence="8" id="KW-1185">Reference proteome</keyword>
<comment type="function">
    <text evidence="5">One of two assembly initiator proteins, it binds directly to the 5'-end of the 23S rRNA, where it nucleates assembly of the 50S subunit.</text>
</comment>
<dbReference type="Gene3D" id="2.30.30.30">
    <property type="match status" value="1"/>
</dbReference>
<dbReference type="InterPro" id="IPR005824">
    <property type="entry name" value="KOW"/>
</dbReference>
<name>A0A0H4WZC7_9BACT</name>
<dbReference type="KEGG" id="mym:A176_003637"/>
<dbReference type="Pfam" id="PF17136">
    <property type="entry name" value="ribosomal_L24"/>
    <property type="match status" value="1"/>
</dbReference>
<dbReference type="AlphaFoldDB" id="A0A0H4WZC7"/>
<dbReference type="Proteomes" id="UP000009026">
    <property type="component" value="Chromosome"/>
</dbReference>
<reference evidence="7 8" key="1">
    <citation type="journal article" date="2016" name="PLoS ONE">
        <title>Complete Genome Sequence and Comparative Genomics of a Novel Myxobacterium Myxococcus hansupus.</title>
        <authorList>
            <person name="Sharma G."/>
            <person name="Narwani T."/>
            <person name="Subramanian S."/>
        </authorList>
    </citation>
    <scope>NUCLEOTIDE SEQUENCE [LARGE SCALE GENOMIC DNA]</scope>
    <source>
        <strain evidence="8">mixupus</strain>
    </source>
</reference>
<dbReference type="InterPro" id="IPR008991">
    <property type="entry name" value="Translation_prot_SH3-like_sf"/>
</dbReference>
<dbReference type="SUPFAM" id="SSF50104">
    <property type="entry name" value="Translation proteins SH3-like domain"/>
    <property type="match status" value="1"/>
</dbReference>
<evidence type="ECO:0000313" key="8">
    <source>
        <dbReference type="Proteomes" id="UP000009026"/>
    </source>
</evidence>
<keyword evidence="2 5" id="KW-0689">Ribosomal protein</keyword>
<comment type="function">
    <text evidence="5">One of the proteins that surrounds the polypeptide exit tunnel on the outside of the subunit.</text>
</comment>
<dbReference type="GO" id="GO:0005840">
    <property type="term" value="C:ribosome"/>
    <property type="evidence" value="ECO:0007669"/>
    <property type="project" value="UniProtKB-KW"/>
</dbReference>
<evidence type="ECO:0000313" key="7">
    <source>
        <dbReference type="EMBL" id="AKQ66725.1"/>
    </source>
</evidence>
<dbReference type="GO" id="GO:1990904">
    <property type="term" value="C:ribonucleoprotein complex"/>
    <property type="evidence" value="ECO:0007669"/>
    <property type="project" value="UniProtKB-KW"/>
</dbReference>
<dbReference type="GO" id="GO:0019843">
    <property type="term" value="F:rRNA binding"/>
    <property type="evidence" value="ECO:0007669"/>
    <property type="project" value="UniProtKB-UniRule"/>
</dbReference>